<accession>A0A9W9G338</accession>
<dbReference type="AlphaFoldDB" id="A0A9W9G338"/>
<dbReference type="Proteomes" id="UP001149074">
    <property type="component" value="Unassembled WGS sequence"/>
</dbReference>
<dbReference type="EMBL" id="JAPQKI010000002">
    <property type="protein sequence ID" value="KAJ5111158.1"/>
    <property type="molecule type" value="Genomic_DNA"/>
</dbReference>
<evidence type="ECO:0000313" key="1">
    <source>
        <dbReference type="EMBL" id="KAJ5111158.1"/>
    </source>
</evidence>
<protein>
    <submittedName>
        <fullName evidence="1">Uncharacterized protein</fullName>
    </submittedName>
</protein>
<dbReference type="GeneID" id="81353166"/>
<organism evidence="1 2">
    <name type="scientific">Penicillium argentinense</name>
    <dbReference type="NCBI Taxonomy" id="1131581"/>
    <lineage>
        <taxon>Eukaryota</taxon>
        <taxon>Fungi</taxon>
        <taxon>Dikarya</taxon>
        <taxon>Ascomycota</taxon>
        <taxon>Pezizomycotina</taxon>
        <taxon>Eurotiomycetes</taxon>
        <taxon>Eurotiomycetidae</taxon>
        <taxon>Eurotiales</taxon>
        <taxon>Aspergillaceae</taxon>
        <taxon>Penicillium</taxon>
    </lineage>
</organism>
<dbReference type="RefSeq" id="XP_056479228.1">
    <property type="nucleotide sequence ID" value="XM_056614187.1"/>
</dbReference>
<gene>
    <name evidence="1" type="ORF">N7532_001693</name>
</gene>
<sequence length="168" mass="19639">MGDQLASNRTLLQRQITNFPLGIKIIPCRCIQYLRAHQRRMRDRRIDNMGKERVDLVSIQHILMHNYVRPELAQAPDPRITSISSCPEMAQPTHLHPAIPRRRRRSQRWSTMRNVDLLRYSAPSQGIFQRQEILAAIAMHDETILASPRPMPFFRKMRSHLTQALTAI</sequence>
<comment type="caution">
    <text evidence="1">The sequence shown here is derived from an EMBL/GenBank/DDBJ whole genome shotgun (WGS) entry which is preliminary data.</text>
</comment>
<proteinExistence type="predicted"/>
<evidence type="ECO:0000313" key="2">
    <source>
        <dbReference type="Proteomes" id="UP001149074"/>
    </source>
</evidence>
<name>A0A9W9G338_9EURO</name>
<reference evidence="1" key="1">
    <citation type="submission" date="2022-11" db="EMBL/GenBank/DDBJ databases">
        <authorList>
            <person name="Petersen C."/>
        </authorList>
    </citation>
    <scope>NUCLEOTIDE SEQUENCE</scope>
    <source>
        <strain evidence="1">IBT 30761</strain>
    </source>
</reference>
<reference evidence="1" key="2">
    <citation type="journal article" date="2023" name="IMA Fungus">
        <title>Comparative genomic study of the Penicillium genus elucidates a diverse pangenome and 15 lateral gene transfer events.</title>
        <authorList>
            <person name="Petersen C."/>
            <person name="Sorensen T."/>
            <person name="Nielsen M.R."/>
            <person name="Sondergaard T.E."/>
            <person name="Sorensen J.L."/>
            <person name="Fitzpatrick D.A."/>
            <person name="Frisvad J.C."/>
            <person name="Nielsen K.L."/>
        </authorList>
    </citation>
    <scope>NUCLEOTIDE SEQUENCE</scope>
    <source>
        <strain evidence="1">IBT 30761</strain>
    </source>
</reference>
<keyword evidence="2" id="KW-1185">Reference proteome</keyword>